<dbReference type="HOGENOM" id="CLU_2863512_0_0_0"/>
<organism evidence="1 2">
    <name type="scientific">Oscillochloris trichoides DG-6</name>
    <dbReference type="NCBI Taxonomy" id="765420"/>
    <lineage>
        <taxon>Bacteria</taxon>
        <taxon>Bacillati</taxon>
        <taxon>Chloroflexota</taxon>
        <taxon>Chloroflexia</taxon>
        <taxon>Chloroflexales</taxon>
        <taxon>Chloroflexineae</taxon>
        <taxon>Oscillochloridaceae</taxon>
        <taxon>Oscillochloris</taxon>
    </lineage>
</organism>
<comment type="caution">
    <text evidence="1">The sequence shown here is derived from an EMBL/GenBank/DDBJ whole genome shotgun (WGS) entry which is preliminary data.</text>
</comment>
<reference evidence="1 2" key="1">
    <citation type="journal article" date="2011" name="J. Bacteriol.">
        <title>Draft genome sequence of the anoxygenic filamentous phototrophic bacterium Oscillochloris trichoides subsp. DG-6.</title>
        <authorList>
            <person name="Kuznetsov B.B."/>
            <person name="Ivanovsky R.N."/>
            <person name="Keppen O.I."/>
            <person name="Sukhacheva M.V."/>
            <person name="Bumazhkin B.K."/>
            <person name="Patutina E.O."/>
            <person name="Beletsky A.V."/>
            <person name="Mardanov A.V."/>
            <person name="Baslerov R.V."/>
            <person name="Panteleeva A.N."/>
            <person name="Kolganova T.V."/>
            <person name="Ravin N.V."/>
            <person name="Skryabin K.G."/>
        </authorList>
    </citation>
    <scope>NUCLEOTIDE SEQUENCE [LARGE SCALE GENOMIC DNA]</scope>
    <source>
        <strain evidence="1 2">DG-6</strain>
    </source>
</reference>
<dbReference type="Pfam" id="PF13561">
    <property type="entry name" value="adh_short_C2"/>
    <property type="match status" value="1"/>
</dbReference>
<sequence length="64" mass="6868">MNDGLAFLEGATPEEIAERSAGNLLPVPWIEPADVVEAVLFLASDRARYITGTQLVIDAGLLTR</sequence>
<dbReference type="EMBL" id="ADVR01000094">
    <property type="protein sequence ID" value="EFO79950.1"/>
    <property type="molecule type" value="Genomic_DNA"/>
</dbReference>
<dbReference type="eggNOG" id="COG1028">
    <property type="taxonomic scope" value="Bacteria"/>
</dbReference>
<dbReference type="Proteomes" id="UP000054010">
    <property type="component" value="Unassembled WGS sequence"/>
</dbReference>
<evidence type="ECO:0000313" key="1">
    <source>
        <dbReference type="EMBL" id="EFO79950.1"/>
    </source>
</evidence>
<evidence type="ECO:0000313" key="2">
    <source>
        <dbReference type="Proteomes" id="UP000054010"/>
    </source>
</evidence>
<keyword evidence="2" id="KW-1185">Reference proteome</keyword>
<dbReference type="InterPro" id="IPR036291">
    <property type="entry name" value="NAD(P)-bd_dom_sf"/>
</dbReference>
<name>E1IFQ9_9CHLR</name>
<dbReference type="Gene3D" id="3.40.50.720">
    <property type="entry name" value="NAD(P)-binding Rossmann-like Domain"/>
    <property type="match status" value="1"/>
</dbReference>
<dbReference type="InterPro" id="IPR002347">
    <property type="entry name" value="SDR_fam"/>
</dbReference>
<dbReference type="STRING" id="765420.OSCT_2160"/>
<protein>
    <submittedName>
        <fullName evidence="1">Short-chain dehydrogenase/reductase SDR</fullName>
    </submittedName>
</protein>
<accession>E1IFQ9</accession>
<dbReference type="SUPFAM" id="SSF51735">
    <property type="entry name" value="NAD(P)-binding Rossmann-fold domains"/>
    <property type="match status" value="1"/>
</dbReference>
<gene>
    <name evidence="1" type="ORF">OSCT_2160</name>
</gene>
<proteinExistence type="predicted"/>
<dbReference type="AlphaFoldDB" id="E1IFQ9"/>